<gene>
    <name evidence="1" type="ORF">HPB47_027075</name>
</gene>
<dbReference type="Proteomes" id="UP000805193">
    <property type="component" value="Unassembled WGS sequence"/>
</dbReference>
<reference evidence="1 2" key="1">
    <citation type="journal article" date="2020" name="Cell">
        <title>Large-Scale Comparative Analyses of Tick Genomes Elucidate Their Genetic Diversity and Vector Capacities.</title>
        <authorList>
            <consortium name="Tick Genome and Microbiome Consortium (TIGMIC)"/>
            <person name="Jia N."/>
            <person name="Wang J."/>
            <person name="Shi W."/>
            <person name="Du L."/>
            <person name="Sun Y."/>
            <person name="Zhan W."/>
            <person name="Jiang J.F."/>
            <person name="Wang Q."/>
            <person name="Zhang B."/>
            <person name="Ji P."/>
            <person name="Bell-Sakyi L."/>
            <person name="Cui X.M."/>
            <person name="Yuan T.T."/>
            <person name="Jiang B.G."/>
            <person name="Yang W.F."/>
            <person name="Lam T.T."/>
            <person name="Chang Q.C."/>
            <person name="Ding S.J."/>
            <person name="Wang X.J."/>
            <person name="Zhu J.G."/>
            <person name="Ruan X.D."/>
            <person name="Zhao L."/>
            <person name="Wei J.T."/>
            <person name="Ye R.Z."/>
            <person name="Que T.C."/>
            <person name="Du C.H."/>
            <person name="Zhou Y.H."/>
            <person name="Cheng J.X."/>
            <person name="Dai P.F."/>
            <person name="Guo W.B."/>
            <person name="Han X.H."/>
            <person name="Huang E.J."/>
            <person name="Li L.F."/>
            <person name="Wei W."/>
            <person name="Gao Y.C."/>
            <person name="Liu J.Z."/>
            <person name="Shao H.Z."/>
            <person name="Wang X."/>
            <person name="Wang C.C."/>
            <person name="Yang T.C."/>
            <person name="Huo Q.B."/>
            <person name="Li W."/>
            <person name="Chen H.Y."/>
            <person name="Chen S.E."/>
            <person name="Zhou L.G."/>
            <person name="Ni X.B."/>
            <person name="Tian J.H."/>
            <person name="Sheng Y."/>
            <person name="Liu T."/>
            <person name="Pan Y.S."/>
            <person name="Xia L.Y."/>
            <person name="Li J."/>
            <person name="Zhao F."/>
            <person name="Cao W.C."/>
        </authorList>
    </citation>
    <scope>NUCLEOTIDE SEQUENCE [LARGE SCALE GENOMIC DNA]</scope>
    <source>
        <strain evidence="1">Iper-2018</strain>
    </source>
</reference>
<proteinExistence type="predicted"/>
<comment type="caution">
    <text evidence="1">The sequence shown here is derived from an EMBL/GenBank/DDBJ whole genome shotgun (WGS) entry which is preliminary data.</text>
</comment>
<name>A0AC60PY30_IXOPE</name>
<dbReference type="EMBL" id="JABSTQ010009804">
    <property type="protein sequence ID" value="KAG0425769.1"/>
    <property type="molecule type" value="Genomic_DNA"/>
</dbReference>
<keyword evidence="2" id="KW-1185">Reference proteome</keyword>
<sequence length="217" mass="23910">MLKHLKNECYLWQVRGSLVVLVKARRALARDTDDRDRDPGWQHQTTPLLAADIGSPGTTKKKEEDECEGAYGSAGRHAETEHPLRAPMLLLGSATALRDAAAPSARADTGKKLPAEYGLLARLLACLLAAARRFSLERASNEDSFAALLPGHVIPSTSSHSLSPFHRPVGVGCPGFLIKVRRPQRREPDKPLFNFGYWNNSLLLRTLYCSTTNNTKQ</sequence>
<accession>A0AC60PY30</accession>
<organism evidence="1 2">
    <name type="scientific">Ixodes persulcatus</name>
    <name type="common">Taiga tick</name>
    <dbReference type="NCBI Taxonomy" id="34615"/>
    <lineage>
        <taxon>Eukaryota</taxon>
        <taxon>Metazoa</taxon>
        <taxon>Ecdysozoa</taxon>
        <taxon>Arthropoda</taxon>
        <taxon>Chelicerata</taxon>
        <taxon>Arachnida</taxon>
        <taxon>Acari</taxon>
        <taxon>Parasitiformes</taxon>
        <taxon>Ixodida</taxon>
        <taxon>Ixodoidea</taxon>
        <taxon>Ixodidae</taxon>
        <taxon>Ixodinae</taxon>
        <taxon>Ixodes</taxon>
    </lineage>
</organism>
<protein>
    <submittedName>
        <fullName evidence="1">Uncharacterized protein</fullName>
    </submittedName>
</protein>
<evidence type="ECO:0000313" key="1">
    <source>
        <dbReference type="EMBL" id="KAG0425769.1"/>
    </source>
</evidence>
<evidence type="ECO:0000313" key="2">
    <source>
        <dbReference type="Proteomes" id="UP000805193"/>
    </source>
</evidence>